<feature type="region of interest" description="Disordered" evidence="10">
    <location>
        <begin position="337"/>
        <end position="373"/>
    </location>
</feature>
<reference evidence="11 12" key="1">
    <citation type="journal article" date="2010" name="Science">
        <title>Genomic analysis of organismal complexity in the multicellular green alga Volvox carteri.</title>
        <authorList>
            <person name="Prochnik S.E."/>
            <person name="Umen J."/>
            <person name="Nedelcu A.M."/>
            <person name="Hallmann A."/>
            <person name="Miller S.M."/>
            <person name="Nishii I."/>
            <person name="Ferris P."/>
            <person name="Kuo A."/>
            <person name="Mitros T."/>
            <person name="Fritz-Laylin L.K."/>
            <person name="Hellsten U."/>
            <person name="Chapman J."/>
            <person name="Simakov O."/>
            <person name="Rensing S.A."/>
            <person name="Terry A."/>
            <person name="Pangilinan J."/>
            <person name="Kapitonov V."/>
            <person name="Jurka J."/>
            <person name="Salamov A."/>
            <person name="Shapiro H."/>
            <person name="Schmutz J."/>
            <person name="Grimwood J."/>
            <person name="Lindquist E."/>
            <person name="Lucas S."/>
            <person name="Grigoriev I.V."/>
            <person name="Schmitt R."/>
            <person name="Kirk D."/>
            <person name="Rokhsar D.S."/>
        </authorList>
    </citation>
    <scope>NUCLEOTIDE SEQUENCE [LARGE SCALE GENOMIC DNA]</scope>
    <source>
        <strain evidence="12">f. Nagariensis / Eve</strain>
    </source>
</reference>
<evidence type="ECO:0000256" key="3">
    <source>
        <dbReference type="ARBA" id="ARBA00022617"/>
    </source>
</evidence>
<keyword evidence="5" id="KW-0049">Antioxidant</keyword>
<dbReference type="Proteomes" id="UP000001058">
    <property type="component" value="Unassembled WGS sequence"/>
</dbReference>
<dbReference type="GO" id="GO:0008379">
    <property type="term" value="F:thioredoxin peroxidase activity"/>
    <property type="evidence" value="ECO:0007669"/>
    <property type="project" value="TreeGrafter"/>
</dbReference>
<dbReference type="GO" id="GO:0020037">
    <property type="term" value="F:heme binding"/>
    <property type="evidence" value="ECO:0007669"/>
    <property type="project" value="InterPro"/>
</dbReference>
<feature type="compositionally biased region" description="Polar residues" evidence="10">
    <location>
        <begin position="341"/>
        <end position="353"/>
    </location>
</feature>
<dbReference type="GO" id="GO:0046872">
    <property type="term" value="F:metal ion binding"/>
    <property type="evidence" value="ECO:0007669"/>
    <property type="project" value="UniProtKB-KW"/>
</dbReference>
<evidence type="ECO:0000256" key="9">
    <source>
        <dbReference type="ARBA" id="ARBA00023284"/>
    </source>
</evidence>
<evidence type="ECO:0000256" key="4">
    <source>
        <dbReference type="ARBA" id="ARBA00022723"/>
    </source>
</evidence>
<dbReference type="InterPro" id="IPR009050">
    <property type="entry name" value="Globin-like_sf"/>
</dbReference>
<dbReference type="GeneID" id="9616455"/>
<keyword evidence="2" id="KW-0575">Peroxidase</keyword>
<keyword evidence="7" id="KW-0408">Iron</keyword>
<evidence type="ECO:0000256" key="6">
    <source>
        <dbReference type="ARBA" id="ARBA00023002"/>
    </source>
</evidence>
<keyword evidence="6" id="KW-0560">Oxidoreductase</keyword>
<dbReference type="RefSeq" id="XP_002949789.1">
    <property type="nucleotide sequence ID" value="XM_002949743.1"/>
</dbReference>
<dbReference type="SUPFAM" id="SSF46458">
    <property type="entry name" value="Globin-like"/>
    <property type="match status" value="1"/>
</dbReference>
<name>D8TTN4_VOLCA</name>
<evidence type="ECO:0000256" key="1">
    <source>
        <dbReference type="ARBA" id="ARBA00022448"/>
    </source>
</evidence>
<evidence type="ECO:0008006" key="13">
    <source>
        <dbReference type="Google" id="ProtNLM"/>
    </source>
</evidence>
<dbReference type="Gene3D" id="1.10.490.10">
    <property type="entry name" value="Globins"/>
    <property type="match status" value="1"/>
</dbReference>
<keyword evidence="3" id="KW-0349">Heme</keyword>
<evidence type="ECO:0000256" key="8">
    <source>
        <dbReference type="ARBA" id="ARBA00023157"/>
    </source>
</evidence>
<dbReference type="CDD" id="cd00454">
    <property type="entry name" value="TrHb1_N"/>
    <property type="match status" value="1"/>
</dbReference>
<evidence type="ECO:0000256" key="7">
    <source>
        <dbReference type="ARBA" id="ARBA00023004"/>
    </source>
</evidence>
<keyword evidence="1" id="KW-0813">Transport</keyword>
<dbReference type="AlphaFoldDB" id="D8TTN4"/>
<dbReference type="Pfam" id="PF01152">
    <property type="entry name" value="Bac_globin"/>
    <property type="match status" value="1"/>
</dbReference>
<dbReference type="GO" id="GO:0019825">
    <property type="term" value="F:oxygen binding"/>
    <property type="evidence" value="ECO:0007669"/>
    <property type="project" value="InterPro"/>
</dbReference>
<dbReference type="EMBL" id="GL378336">
    <property type="protein sequence ID" value="EFJ49341.1"/>
    <property type="molecule type" value="Genomic_DNA"/>
</dbReference>
<keyword evidence="9" id="KW-0676">Redox-active center</keyword>
<organism evidence="12">
    <name type="scientific">Volvox carteri f. nagariensis</name>
    <dbReference type="NCBI Taxonomy" id="3068"/>
    <lineage>
        <taxon>Eukaryota</taxon>
        <taxon>Viridiplantae</taxon>
        <taxon>Chlorophyta</taxon>
        <taxon>core chlorophytes</taxon>
        <taxon>Chlorophyceae</taxon>
        <taxon>CS clade</taxon>
        <taxon>Chlamydomonadales</taxon>
        <taxon>Volvocaceae</taxon>
        <taxon>Volvox</taxon>
    </lineage>
</organism>
<keyword evidence="4" id="KW-0479">Metal-binding</keyword>
<keyword evidence="8" id="KW-1015">Disulfide bond</keyword>
<dbReference type="GO" id="GO:0005737">
    <property type="term" value="C:cytoplasm"/>
    <property type="evidence" value="ECO:0007669"/>
    <property type="project" value="TreeGrafter"/>
</dbReference>
<dbReference type="KEGG" id="vcn:VOLCADRAFT_90168"/>
<evidence type="ECO:0000256" key="10">
    <source>
        <dbReference type="SAM" id="MobiDB-lite"/>
    </source>
</evidence>
<dbReference type="InParanoid" id="D8TTN4"/>
<evidence type="ECO:0000256" key="5">
    <source>
        <dbReference type="ARBA" id="ARBA00022862"/>
    </source>
</evidence>
<keyword evidence="12" id="KW-1185">Reference proteome</keyword>
<protein>
    <recommendedName>
        <fullName evidence="13">Globin</fullName>
    </recommendedName>
</protein>
<dbReference type="OrthoDB" id="542733at2759"/>
<dbReference type="GO" id="GO:0045454">
    <property type="term" value="P:cell redox homeostasis"/>
    <property type="evidence" value="ECO:0007669"/>
    <property type="project" value="TreeGrafter"/>
</dbReference>
<dbReference type="PANTHER" id="PTHR42801:SF5">
    <property type="entry name" value="GROUP 1 TRUNCATED HEMOGLOBIN GLBN"/>
    <property type="match status" value="1"/>
</dbReference>
<gene>
    <name evidence="11" type="ORF">VOLCADRAFT_90168</name>
</gene>
<feature type="region of interest" description="Disordered" evidence="10">
    <location>
        <begin position="468"/>
        <end position="494"/>
    </location>
</feature>
<feature type="region of interest" description="Disordered" evidence="10">
    <location>
        <begin position="271"/>
        <end position="305"/>
    </location>
</feature>
<evidence type="ECO:0000313" key="12">
    <source>
        <dbReference type="Proteomes" id="UP000001058"/>
    </source>
</evidence>
<dbReference type="GO" id="GO:0034599">
    <property type="term" value="P:cellular response to oxidative stress"/>
    <property type="evidence" value="ECO:0007669"/>
    <property type="project" value="TreeGrafter"/>
</dbReference>
<evidence type="ECO:0000256" key="2">
    <source>
        <dbReference type="ARBA" id="ARBA00022559"/>
    </source>
</evidence>
<sequence length="528" mass="55210">MGSSCSHAADVLANLATEDEIRDAVKSFNEWNRVQERTLNTGGAGPRSTLQTGPLFQRVGGLGVVKQIVEGFYRRLYSDPTLLVYLHDKEMVYLRARQTAFMAWLFGPPNVPYGGKNLRVAHLKLIKQRGFCPEDFELGMEYFTAAMRELEVPELTIREVMSKVRPFKDAIFTPSPKDEEEELRWGVEERFKQFQQGRQLLPTSSSKPNSLGSSSCVSGSIPQCPFTSGRLSLHVASGNAADPAAYGFKIMGDAFMPADVLAVPAKAGVTVTTTTTPPPPAEPEGSPPTHLPGSGPASGRSTSGFRPASIEVLPKCAEIESYTIACDPSAFVRSISPPPGSSSTFSANSNTPTGAAGAPGERSSQREQSSSTRMRVRLDAAAGDGETQPACPWRGAASAVAEAATAMSLVAGKINCSSRQIKAVSTDGEVRTADTDGPTSAAAAANGQGELLSLAALEAELGLPKGGSLSLNGDRAPGGGGAAARGDGKAAAGDGTAGGTALVDAFLWEMIEQEAKEKAQAKADALDG</sequence>
<accession>D8TTN4</accession>
<proteinExistence type="predicted"/>
<evidence type="ECO:0000313" key="11">
    <source>
        <dbReference type="EMBL" id="EFJ49341.1"/>
    </source>
</evidence>
<dbReference type="InterPro" id="IPR012292">
    <property type="entry name" value="Globin/Proto"/>
</dbReference>
<dbReference type="InterPro" id="IPR001486">
    <property type="entry name" value="Hemoglobin_trunc"/>
</dbReference>
<dbReference type="PANTHER" id="PTHR42801">
    <property type="entry name" value="THIOREDOXIN-DEPENDENT PEROXIDE REDUCTASE"/>
    <property type="match status" value="1"/>
</dbReference>
<feature type="compositionally biased region" description="Pro residues" evidence="10">
    <location>
        <begin position="276"/>
        <end position="290"/>
    </location>
</feature>
<dbReference type="InterPro" id="IPR050924">
    <property type="entry name" value="Peroxiredoxin_BCP/PrxQ"/>
</dbReference>